<evidence type="ECO:0000256" key="8">
    <source>
        <dbReference type="ARBA" id="ARBA00022603"/>
    </source>
</evidence>
<dbReference type="Pfam" id="PF01746">
    <property type="entry name" value="tRNA_m1G_MT"/>
    <property type="match status" value="1"/>
</dbReference>
<dbReference type="EMBL" id="UOFR01000019">
    <property type="protein sequence ID" value="VAW93473.1"/>
    <property type="molecule type" value="Genomic_DNA"/>
</dbReference>
<dbReference type="HAMAP" id="MF_00605">
    <property type="entry name" value="TrmD"/>
    <property type="match status" value="1"/>
</dbReference>
<keyword evidence="10" id="KW-0949">S-adenosyl-L-methionine</keyword>
<comment type="subcellular location">
    <subcellularLocation>
        <location evidence="2">Cytoplasm</location>
    </subcellularLocation>
</comment>
<evidence type="ECO:0000256" key="10">
    <source>
        <dbReference type="ARBA" id="ARBA00022691"/>
    </source>
</evidence>
<dbReference type="CDD" id="cd18080">
    <property type="entry name" value="TrmD-like"/>
    <property type="match status" value="1"/>
</dbReference>
<dbReference type="AlphaFoldDB" id="A0A3B1A027"/>
<dbReference type="InterPro" id="IPR002649">
    <property type="entry name" value="tRNA_m1G_MeTrfase_TrmD"/>
</dbReference>
<evidence type="ECO:0000256" key="14">
    <source>
        <dbReference type="ARBA" id="ARBA00047783"/>
    </source>
</evidence>
<dbReference type="GO" id="GO:0002939">
    <property type="term" value="P:tRNA N1-guanine methylation"/>
    <property type="evidence" value="ECO:0007669"/>
    <property type="project" value="TreeGrafter"/>
</dbReference>
<comment type="subunit">
    <text evidence="4">Homodimer.</text>
</comment>
<keyword evidence="8 16" id="KW-0489">Methyltransferase</keyword>
<evidence type="ECO:0000256" key="7">
    <source>
        <dbReference type="ARBA" id="ARBA00022490"/>
    </source>
</evidence>
<feature type="domain" description="tRNA methyltransferase TRMD/TRM10-type" evidence="15">
    <location>
        <begin position="1"/>
        <end position="226"/>
    </location>
</feature>
<evidence type="ECO:0000256" key="5">
    <source>
        <dbReference type="ARBA" id="ARBA00012807"/>
    </source>
</evidence>
<dbReference type="InterPro" id="IPR023148">
    <property type="entry name" value="tRNA_m1G_MeTrfase_C_sf"/>
</dbReference>
<dbReference type="InterPro" id="IPR029026">
    <property type="entry name" value="tRNA_m1G_MTases_N"/>
</dbReference>
<comment type="function">
    <text evidence="1">Specifically methylates guanosine-37 in various tRNAs.</text>
</comment>
<dbReference type="PANTHER" id="PTHR46417:SF1">
    <property type="entry name" value="TRNA (GUANINE-N(1)-)-METHYLTRANSFERASE"/>
    <property type="match status" value="1"/>
</dbReference>
<name>A0A3B1A027_9ZZZZ</name>
<evidence type="ECO:0000313" key="16">
    <source>
        <dbReference type="EMBL" id="VAW93473.1"/>
    </source>
</evidence>
<sequence length="249" mass="28429">MRIDVVTLFPEMFKVLSDYGVTGRAMTRGLVETVFWNPRDYSDDNHHTVDDRPYGGGPGMVLMMKPLREAIRRARTDLETPARVIYLSPQGRKLDQKALKKLSHHERVVLVCGRYEGIDERLISAEVDEEWSIGDYVLSGGELAAMVCIDGMARLLPDVLGHEDSALQDSFVSGLLDHPHYTRPEEIDGLPVPRVLLSGDHQAIDRWRQKQSLGRTWLRRPDLLEKLNLNALQQQLLDEFIREYEVEGL</sequence>
<dbReference type="GO" id="GO:0052906">
    <property type="term" value="F:tRNA (guanine(37)-N1)-methyltransferase activity"/>
    <property type="evidence" value="ECO:0007669"/>
    <property type="project" value="UniProtKB-EC"/>
</dbReference>
<proteinExistence type="inferred from homology"/>
<dbReference type="FunFam" id="1.10.1270.20:FF:000001">
    <property type="entry name" value="tRNA (guanine-N(1)-)-methyltransferase"/>
    <property type="match status" value="1"/>
</dbReference>
<evidence type="ECO:0000256" key="13">
    <source>
        <dbReference type="ARBA" id="ARBA00033392"/>
    </source>
</evidence>
<dbReference type="PANTHER" id="PTHR46417">
    <property type="entry name" value="TRNA (GUANINE-N(1)-)-METHYLTRANSFERASE"/>
    <property type="match status" value="1"/>
</dbReference>
<gene>
    <name evidence="16" type="ORF">MNBD_GAMMA21-1894</name>
</gene>
<dbReference type="Gene3D" id="1.10.1270.20">
    <property type="entry name" value="tRNA(m1g37)methyltransferase, domain 2"/>
    <property type="match status" value="1"/>
</dbReference>
<evidence type="ECO:0000259" key="15">
    <source>
        <dbReference type="Pfam" id="PF01746"/>
    </source>
</evidence>
<dbReference type="Gene3D" id="3.40.1280.10">
    <property type="match status" value="1"/>
</dbReference>
<protein>
    <recommendedName>
        <fullName evidence="6">tRNA (guanine-N(1)-)-methyltransferase</fullName>
        <ecNumber evidence="5">2.1.1.228</ecNumber>
    </recommendedName>
    <alternativeName>
        <fullName evidence="12">M1G-methyltransferase</fullName>
    </alternativeName>
    <alternativeName>
        <fullName evidence="13">tRNA [GM37] methyltransferase</fullName>
    </alternativeName>
</protein>
<dbReference type="InterPro" id="IPR016009">
    <property type="entry name" value="tRNA_MeTrfase_TRMD/TRM10"/>
</dbReference>
<keyword evidence="9 16" id="KW-0808">Transferase</keyword>
<evidence type="ECO:0000256" key="9">
    <source>
        <dbReference type="ARBA" id="ARBA00022679"/>
    </source>
</evidence>
<dbReference type="NCBIfam" id="NF000648">
    <property type="entry name" value="PRK00026.1"/>
    <property type="match status" value="1"/>
</dbReference>
<evidence type="ECO:0000256" key="6">
    <source>
        <dbReference type="ARBA" id="ARBA00014679"/>
    </source>
</evidence>
<comment type="catalytic activity">
    <reaction evidence="14">
        <text>guanosine(37) in tRNA + S-adenosyl-L-methionine = N(1)-methylguanosine(37) in tRNA + S-adenosyl-L-homocysteine + H(+)</text>
        <dbReference type="Rhea" id="RHEA:36899"/>
        <dbReference type="Rhea" id="RHEA-COMP:10145"/>
        <dbReference type="Rhea" id="RHEA-COMP:10147"/>
        <dbReference type="ChEBI" id="CHEBI:15378"/>
        <dbReference type="ChEBI" id="CHEBI:57856"/>
        <dbReference type="ChEBI" id="CHEBI:59789"/>
        <dbReference type="ChEBI" id="CHEBI:73542"/>
        <dbReference type="ChEBI" id="CHEBI:74269"/>
        <dbReference type="EC" id="2.1.1.228"/>
    </reaction>
</comment>
<dbReference type="EC" id="2.1.1.228" evidence="5"/>
<organism evidence="16">
    <name type="scientific">hydrothermal vent metagenome</name>
    <dbReference type="NCBI Taxonomy" id="652676"/>
    <lineage>
        <taxon>unclassified sequences</taxon>
        <taxon>metagenomes</taxon>
        <taxon>ecological metagenomes</taxon>
    </lineage>
</organism>
<dbReference type="InterPro" id="IPR029028">
    <property type="entry name" value="Alpha/beta_knot_MTases"/>
</dbReference>
<reference evidence="16" key="1">
    <citation type="submission" date="2018-06" db="EMBL/GenBank/DDBJ databases">
        <authorList>
            <person name="Zhirakovskaya E."/>
        </authorList>
    </citation>
    <scope>NUCLEOTIDE SEQUENCE</scope>
</reference>
<dbReference type="NCBIfam" id="TIGR00088">
    <property type="entry name" value="trmD"/>
    <property type="match status" value="1"/>
</dbReference>
<dbReference type="PIRSF" id="PIRSF000386">
    <property type="entry name" value="tRNA_mtase"/>
    <property type="match status" value="1"/>
</dbReference>
<evidence type="ECO:0000256" key="12">
    <source>
        <dbReference type="ARBA" id="ARBA00029736"/>
    </source>
</evidence>
<dbReference type="FunFam" id="3.40.1280.10:FF:000001">
    <property type="entry name" value="tRNA (guanine-N(1)-)-methyltransferase"/>
    <property type="match status" value="1"/>
</dbReference>
<evidence type="ECO:0000256" key="11">
    <source>
        <dbReference type="ARBA" id="ARBA00022694"/>
    </source>
</evidence>
<dbReference type="SUPFAM" id="SSF75217">
    <property type="entry name" value="alpha/beta knot"/>
    <property type="match status" value="1"/>
</dbReference>
<dbReference type="GO" id="GO:0005829">
    <property type="term" value="C:cytosol"/>
    <property type="evidence" value="ECO:0007669"/>
    <property type="project" value="TreeGrafter"/>
</dbReference>
<evidence type="ECO:0000256" key="4">
    <source>
        <dbReference type="ARBA" id="ARBA00011738"/>
    </source>
</evidence>
<evidence type="ECO:0000256" key="2">
    <source>
        <dbReference type="ARBA" id="ARBA00004496"/>
    </source>
</evidence>
<evidence type="ECO:0000256" key="1">
    <source>
        <dbReference type="ARBA" id="ARBA00002634"/>
    </source>
</evidence>
<evidence type="ECO:0000256" key="3">
    <source>
        <dbReference type="ARBA" id="ARBA00007630"/>
    </source>
</evidence>
<keyword evidence="11" id="KW-0819">tRNA processing</keyword>
<comment type="similarity">
    <text evidence="3">Belongs to the RNA methyltransferase TrmD family.</text>
</comment>
<accession>A0A3B1A027</accession>
<keyword evidence="7" id="KW-0963">Cytoplasm</keyword>